<evidence type="ECO:0000256" key="1">
    <source>
        <dbReference type="SAM" id="Phobius"/>
    </source>
</evidence>
<accession>A0AAC9LCP5</accession>
<evidence type="ECO:0000313" key="3">
    <source>
        <dbReference type="Proteomes" id="UP000185511"/>
    </source>
</evidence>
<name>A0AAC9LCP5_9PSEU</name>
<dbReference type="RefSeq" id="WP_075739946.1">
    <property type="nucleotide sequence ID" value="NZ_CP016076.1"/>
</dbReference>
<keyword evidence="1" id="KW-0472">Membrane</keyword>
<protein>
    <submittedName>
        <fullName evidence="2">Uncharacterized protein</fullName>
    </submittedName>
</protein>
<dbReference type="EMBL" id="CP016076">
    <property type="protein sequence ID" value="APU13975.1"/>
    <property type="molecule type" value="Genomic_DNA"/>
</dbReference>
<dbReference type="KEGG" id="acad:UA74_09560"/>
<dbReference type="Proteomes" id="UP000185511">
    <property type="component" value="Chromosome"/>
</dbReference>
<feature type="transmembrane region" description="Helical" evidence="1">
    <location>
        <begin position="76"/>
        <end position="97"/>
    </location>
</feature>
<dbReference type="InterPro" id="IPR057952">
    <property type="entry name" value="Rv2743c-like"/>
</dbReference>
<keyword evidence="1" id="KW-0812">Transmembrane</keyword>
<feature type="transmembrane region" description="Helical" evidence="1">
    <location>
        <begin position="51"/>
        <end position="70"/>
    </location>
</feature>
<sequence length="261" mass="26964">MAIDKRDWARHASSVGRLGIELADEVRRGVSTWRDPRAKAERRRKRAKRGLGFRVGLAALAGAGAFLIGSDPGIEFGEVVLGGVAVAASASSVSSAIRVNRLYRTPLPAAAAPPPELPPVSSAARAPIQRLTAAEESLRELLDRLSDPASGVPLDSVVQTRLTAADAASAVRDGAERLQVVERAAEAAPPAERAGLAPEIRRLAEQLDESVDGYGRLVAAAGRAVAASASAAEPQAALTDASDRLAGLAAALRELSRGPGL</sequence>
<evidence type="ECO:0000313" key="2">
    <source>
        <dbReference type="EMBL" id="APU13975.1"/>
    </source>
</evidence>
<reference evidence="3" key="1">
    <citation type="submission" date="2016-06" db="EMBL/GenBank/DDBJ databases">
        <title>Complete genome sequence of Actinoalloteichus fjordicus DSM 46855 (=ADI127-17), type strain of the new species Actinoalloteichus fjordicus.</title>
        <authorList>
            <person name="Ruckert C."/>
            <person name="Nouioui I."/>
            <person name="Willmese J."/>
            <person name="van Wezel G."/>
            <person name="Klenk H.-P."/>
            <person name="Kalinowski J."/>
            <person name="Zotchev S.B."/>
        </authorList>
    </citation>
    <scope>NUCLEOTIDE SEQUENCE [LARGE SCALE GENOMIC DNA]</scope>
    <source>
        <strain evidence="3">ADI127-7</strain>
    </source>
</reference>
<dbReference type="AlphaFoldDB" id="A0AAC9LCP5"/>
<dbReference type="Pfam" id="PF25587">
    <property type="entry name" value="Rv2743c"/>
    <property type="match status" value="1"/>
</dbReference>
<keyword evidence="1" id="KW-1133">Transmembrane helix</keyword>
<keyword evidence="3" id="KW-1185">Reference proteome</keyword>
<organism evidence="2 3">
    <name type="scientific">Actinoalloteichus fjordicus</name>
    <dbReference type="NCBI Taxonomy" id="1612552"/>
    <lineage>
        <taxon>Bacteria</taxon>
        <taxon>Bacillati</taxon>
        <taxon>Actinomycetota</taxon>
        <taxon>Actinomycetes</taxon>
        <taxon>Pseudonocardiales</taxon>
        <taxon>Pseudonocardiaceae</taxon>
        <taxon>Actinoalloteichus</taxon>
    </lineage>
</organism>
<dbReference type="NCBIfam" id="NF047839">
    <property type="entry name" value="PspM_Rv2743c"/>
    <property type="match status" value="1"/>
</dbReference>
<gene>
    <name evidence="2" type="ORF">UA74_09560</name>
</gene>
<proteinExistence type="predicted"/>